<accession>A0A6J2XHT4</accession>
<dbReference type="AlphaFoldDB" id="A0A6J2XHT4"/>
<dbReference type="InterPro" id="IPR008952">
    <property type="entry name" value="Tetraspanin_EC2_sf"/>
</dbReference>
<feature type="transmembrane region" description="Helical" evidence="5">
    <location>
        <begin position="71"/>
        <end position="96"/>
    </location>
</feature>
<evidence type="ECO:0000256" key="2">
    <source>
        <dbReference type="ARBA" id="ARBA00022692"/>
    </source>
</evidence>
<evidence type="ECO:0000256" key="5">
    <source>
        <dbReference type="SAM" id="Phobius"/>
    </source>
</evidence>
<keyword evidence="3 5" id="KW-1133">Transmembrane helix</keyword>
<dbReference type="Proteomes" id="UP000504635">
    <property type="component" value="Unplaced"/>
</dbReference>
<dbReference type="GO" id="GO:0016020">
    <property type="term" value="C:membrane"/>
    <property type="evidence" value="ECO:0007669"/>
    <property type="project" value="UniProtKB-SubCell"/>
</dbReference>
<dbReference type="InterPro" id="IPR018499">
    <property type="entry name" value="Tetraspanin/Peripherin"/>
</dbReference>
<dbReference type="Pfam" id="PF00335">
    <property type="entry name" value="Tetraspanin"/>
    <property type="match status" value="1"/>
</dbReference>
<name>A0A6J2XHT4_SITOR</name>
<evidence type="ECO:0000313" key="7">
    <source>
        <dbReference type="RefSeq" id="XP_030750254.1"/>
    </source>
</evidence>
<gene>
    <name evidence="7" type="primary">LOC115878037</name>
</gene>
<evidence type="ECO:0000256" key="1">
    <source>
        <dbReference type="ARBA" id="ARBA00004141"/>
    </source>
</evidence>
<dbReference type="OrthoDB" id="10422340at2759"/>
<sequence>MNCVNIFSPRYLVYNTSVVLFVFGVILIGMGVHCQMMPEKPVPIAQGAIVLGFIACLTAVVGALASKLGQVWLIILNGIIIMCLFGAAVALGVIGLTTTSEYSIKSFLRTFYATKDKSKFEPYVHKFHNYYECCGYDGPFGKDVLREDEVFLEKGNKKLEAQKVTVIIPECCKEAVPVCTILDAYAHSCFNKMTNKQRDWSKILGVILIFTAFNIGIVLYTYVHRISIS</sequence>
<protein>
    <submittedName>
        <fullName evidence="7">Uncharacterized protein LOC115878037</fullName>
    </submittedName>
</protein>
<evidence type="ECO:0000256" key="4">
    <source>
        <dbReference type="ARBA" id="ARBA00023136"/>
    </source>
</evidence>
<feature type="transmembrane region" description="Helical" evidence="5">
    <location>
        <begin position="203"/>
        <end position="223"/>
    </location>
</feature>
<dbReference type="KEGG" id="soy:115878037"/>
<keyword evidence="2 5" id="KW-0812">Transmembrane</keyword>
<keyword evidence="4 5" id="KW-0472">Membrane</keyword>
<dbReference type="GeneID" id="115878037"/>
<proteinExistence type="predicted"/>
<feature type="transmembrane region" description="Helical" evidence="5">
    <location>
        <begin position="44"/>
        <end position="65"/>
    </location>
</feature>
<dbReference type="SUPFAM" id="SSF48652">
    <property type="entry name" value="Tetraspanin"/>
    <property type="match status" value="1"/>
</dbReference>
<dbReference type="RefSeq" id="XP_030750254.1">
    <property type="nucleotide sequence ID" value="XM_030894394.1"/>
</dbReference>
<reference evidence="7" key="1">
    <citation type="submission" date="2025-08" db="UniProtKB">
        <authorList>
            <consortium name="RefSeq"/>
        </authorList>
    </citation>
    <scope>IDENTIFICATION</scope>
    <source>
        <tissue evidence="7">Gonads</tissue>
    </source>
</reference>
<feature type="transmembrane region" description="Helical" evidence="5">
    <location>
        <begin position="12"/>
        <end position="32"/>
    </location>
</feature>
<keyword evidence="6" id="KW-1185">Reference proteome</keyword>
<organism evidence="6 7">
    <name type="scientific">Sitophilus oryzae</name>
    <name type="common">Rice weevil</name>
    <name type="synonym">Curculio oryzae</name>
    <dbReference type="NCBI Taxonomy" id="7048"/>
    <lineage>
        <taxon>Eukaryota</taxon>
        <taxon>Metazoa</taxon>
        <taxon>Ecdysozoa</taxon>
        <taxon>Arthropoda</taxon>
        <taxon>Hexapoda</taxon>
        <taxon>Insecta</taxon>
        <taxon>Pterygota</taxon>
        <taxon>Neoptera</taxon>
        <taxon>Endopterygota</taxon>
        <taxon>Coleoptera</taxon>
        <taxon>Polyphaga</taxon>
        <taxon>Cucujiformia</taxon>
        <taxon>Curculionidae</taxon>
        <taxon>Dryophthorinae</taxon>
        <taxon>Sitophilus</taxon>
    </lineage>
</organism>
<dbReference type="InParanoid" id="A0A6J2XHT4"/>
<comment type="subcellular location">
    <subcellularLocation>
        <location evidence="1">Membrane</location>
        <topology evidence="1">Multi-pass membrane protein</topology>
    </subcellularLocation>
</comment>
<evidence type="ECO:0000256" key="3">
    <source>
        <dbReference type="ARBA" id="ARBA00022989"/>
    </source>
</evidence>
<evidence type="ECO:0000313" key="6">
    <source>
        <dbReference type="Proteomes" id="UP000504635"/>
    </source>
</evidence>